<name>A0ABX0ZST6_9ACTN</name>
<evidence type="ECO:0000313" key="3">
    <source>
        <dbReference type="Proteomes" id="UP000734511"/>
    </source>
</evidence>
<gene>
    <name evidence="2" type="ORF">HCN08_27180</name>
</gene>
<comment type="caution">
    <text evidence="2">The sequence shown here is derived from an EMBL/GenBank/DDBJ whole genome shotgun (WGS) entry which is preliminary data.</text>
</comment>
<feature type="region of interest" description="Disordered" evidence="1">
    <location>
        <begin position="133"/>
        <end position="229"/>
    </location>
</feature>
<evidence type="ECO:0000256" key="1">
    <source>
        <dbReference type="SAM" id="MobiDB-lite"/>
    </source>
</evidence>
<sequence length="229" mass="23756">MTITDDIVKSLRNPTPLYAVAGTADLAAQKLREVPSLIGRLREEAPGHIEKIRGTDPKAVQEKVATGAKDAQARLTETYRELDLKALRERADFKKLGESVQDLALQGVGRATGYAVRARETYDELAERGKGAVANWRGEGNGGSGEDAEPAKGAGIREINSAESKPKPTPARKSPAARKSAAKSATPKAATPKSAASRAAESKAAESESAGPKSAGPGATGAKSGKSAE</sequence>
<dbReference type="RefSeq" id="WP_167985899.1">
    <property type="nucleotide sequence ID" value="NZ_JAATEJ010000026.1"/>
</dbReference>
<proteinExistence type="predicted"/>
<dbReference type="Proteomes" id="UP000734511">
    <property type="component" value="Unassembled WGS sequence"/>
</dbReference>
<dbReference type="EMBL" id="JAATEJ010000026">
    <property type="protein sequence ID" value="NJP47058.1"/>
    <property type="molecule type" value="Genomic_DNA"/>
</dbReference>
<accession>A0ABX0ZST6</accession>
<reference evidence="2 3" key="1">
    <citation type="submission" date="2020-03" db="EMBL/GenBank/DDBJ databases">
        <title>WGS of actinomycetes isolated from Thailand.</title>
        <authorList>
            <person name="Thawai C."/>
        </authorList>
    </citation>
    <scope>NUCLEOTIDE SEQUENCE [LARGE SCALE GENOMIC DNA]</scope>
    <source>
        <strain evidence="2 3">PRB2-1</strain>
    </source>
</reference>
<organism evidence="2 3">
    <name type="scientific">Actinacidiphila epipremni</name>
    <dbReference type="NCBI Taxonomy" id="2053013"/>
    <lineage>
        <taxon>Bacteria</taxon>
        <taxon>Bacillati</taxon>
        <taxon>Actinomycetota</taxon>
        <taxon>Actinomycetes</taxon>
        <taxon>Kitasatosporales</taxon>
        <taxon>Streptomycetaceae</taxon>
        <taxon>Actinacidiphila</taxon>
    </lineage>
</organism>
<keyword evidence="3" id="KW-1185">Reference proteome</keyword>
<feature type="compositionally biased region" description="Low complexity" evidence="1">
    <location>
        <begin position="171"/>
        <end position="199"/>
    </location>
</feature>
<protein>
    <recommendedName>
        <fullName evidence="4">Heparin-binding hemagglutinin</fullName>
    </recommendedName>
</protein>
<evidence type="ECO:0008006" key="4">
    <source>
        <dbReference type="Google" id="ProtNLM"/>
    </source>
</evidence>
<evidence type="ECO:0000313" key="2">
    <source>
        <dbReference type="EMBL" id="NJP47058.1"/>
    </source>
</evidence>